<evidence type="ECO:0000313" key="4">
    <source>
        <dbReference type="Proteomes" id="UP000032414"/>
    </source>
</evidence>
<dbReference type="STRING" id="451.B6N58_10170"/>
<feature type="transmembrane region" description="Helical" evidence="1">
    <location>
        <begin position="23"/>
        <end position="51"/>
    </location>
</feature>
<dbReference type="AlphaFoldDB" id="A0A098GEF8"/>
<reference evidence="4" key="2">
    <citation type="submission" date="2014-09" db="EMBL/GenBank/DDBJ databases">
        <authorList>
            <person name="Gomez-Valero L."/>
        </authorList>
    </citation>
    <scope>NUCLEOTIDE SEQUENCE [LARGE SCALE GENOMIC DNA]</scope>
    <source>
        <strain evidence="4">ATCC33218</strain>
    </source>
</reference>
<dbReference type="Pfam" id="PF16933">
    <property type="entry name" value="PelG"/>
    <property type="match status" value="1"/>
</dbReference>
<dbReference type="HOGENOM" id="CLU_043533_1_1_6"/>
<evidence type="ECO:0000313" key="2">
    <source>
        <dbReference type="EMBL" id="CEG60382.1"/>
    </source>
</evidence>
<evidence type="ECO:0000313" key="5">
    <source>
        <dbReference type="Proteomes" id="UP000182998"/>
    </source>
</evidence>
<dbReference type="KEGG" id="tmc:LMI_1067"/>
<dbReference type="RefSeq" id="WP_045098803.1">
    <property type="nucleotide sequence ID" value="NZ_CP020614.1"/>
</dbReference>
<feature type="transmembrane region" description="Helical" evidence="1">
    <location>
        <begin position="133"/>
        <end position="156"/>
    </location>
</feature>
<feature type="transmembrane region" description="Helical" evidence="1">
    <location>
        <begin position="189"/>
        <end position="210"/>
    </location>
</feature>
<feature type="transmembrane region" description="Helical" evidence="1">
    <location>
        <begin position="57"/>
        <end position="84"/>
    </location>
</feature>
<dbReference type="Proteomes" id="UP000182998">
    <property type="component" value="Unassembled WGS sequence"/>
</dbReference>
<organism evidence="2 4">
    <name type="scientific">Legionella micdadei</name>
    <name type="common">Tatlockia micdadei</name>
    <dbReference type="NCBI Taxonomy" id="451"/>
    <lineage>
        <taxon>Bacteria</taxon>
        <taxon>Pseudomonadati</taxon>
        <taxon>Pseudomonadota</taxon>
        <taxon>Gammaproteobacteria</taxon>
        <taxon>Legionellales</taxon>
        <taxon>Legionellaceae</taxon>
        <taxon>Legionella</taxon>
    </lineage>
</organism>
<proteinExistence type="predicted"/>
<feature type="transmembrane region" description="Helical" evidence="1">
    <location>
        <begin position="104"/>
        <end position="127"/>
    </location>
</feature>
<evidence type="ECO:0000256" key="1">
    <source>
        <dbReference type="SAM" id="Phobius"/>
    </source>
</evidence>
<reference evidence="2" key="1">
    <citation type="submission" date="2014-09" db="EMBL/GenBank/DDBJ databases">
        <authorList>
            <person name="GOMEZ-VALERO Laura"/>
        </authorList>
    </citation>
    <scope>NUCLEOTIDE SEQUENCE</scope>
    <source>
        <strain evidence="2">ATCC33218</strain>
    </source>
</reference>
<evidence type="ECO:0000313" key="3">
    <source>
        <dbReference type="EMBL" id="SCY72481.1"/>
    </source>
</evidence>
<accession>A0A098GEF8</accession>
<dbReference type="InterPro" id="IPR031617">
    <property type="entry name" value="PelG"/>
</dbReference>
<dbReference type="EMBL" id="FMVN01000015">
    <property type="protein sequence ID" value="SCY72481.1"/>
    <property type="molecule type" value="Genomic_DNA"/>
</dbReference>
<feature type="transmembrane region" description="Helical" evidence="1">
    <location>
        <begin position="421"/>
        <end position="441"/>
    </location>
</feature>
<name>A0A098GEF8_LEGMI</name>
<keyword evidence="1" id="KW-0472">Membrane</keyword>
<keyword evidence="1" id="KW-1133">Transmembrane helix</keyword>
<dbReference type="PATRIC" id="fig|451.8.peg.170"/>
<protein>
    <submittedName>
        <fullName evidence="2">Putative transmembrane protein</fullName>
    </submittedName>
    <submittedName>
        <fullName evidence="3">Uncharacterized membrane protein</fullName>
    </submittedName>
</protein>
<feature type="transmembrane region" description="Helical" evidence="1">
    <location>
        <begin position="366"/>
        <end position="390"/>
    </location>
</feature>
<feature type="transmembrane region" description="Helical" evidence="1">
    <location>
        <begin position="230"/>
        <end position="253"/>
    </location>
</feature>
<feature type="transmembrane region" description="Helical" evidence="1">
    <location>
        <begin position="273"/>
        <end position="291"/>
    </location>
</feature>
<feature type="transmembrane region" description="Helical" evidence="1">
    <location>
        <begin position="342"/>
        <end position="360"/>
    </location>
</feature>
<gene>
    <name evidence="2" type="ORF">LMI_1067</name>
    <name evidence="3" type="ORF">SAMN02982997_02664</name>
</gene>
<reference evidence="3 5" key="3">
    <citation type="submission" date="2016-10" db="EMBL/GenBank/DDBJ databases">
        <authorList>
            <person name="Varghese N."/>
            <person name="Submissions S."/>
        </authorList>
    </citation>
    <scope>NUCLEOTIDE SEQUENCE [LARGE SCALE GENOMIC DNA]</scope>
    <source>
        <strain evidence="3 5">ATCC 33218</strain>
    </source>
</reference>
<dbReference type="EMBL" id="LN614830">
    <property type="protein sequence ID" value="CEG60382.1"/>
    <property type="molecule type" value="Genomic_DNA"/>
</dbReference>
<feature type="transmembrane region" description="Helical" evidence="1">
    <location>
        <begin position="397"/>
        <end position="415"/>
    </location>
</feature>
<feature type="transmembrane region" description="Helical" evidence="1">
    <location>
        <begin position="163"/>
        <end position="183"/>
    </location>
</feature>
<keyword evidence="1 2" id="KW-0812">Transmembrane</keyword>
<keyword evidence="5" id="KW-1185">Reference proteome</keyword>
<dbReference type="OrthoDB" id="37830at2"/>
<sequence length="457" mass="52942">MAGIGFDLLRLWKQGSYQSLMRAYTLTTMMVSGPGLFIVVSLGIVCFFTLFSTLNYLIGYQFLSVVTYLLSSSMIVSALLQYTFTRFMNDQLFSRDFKQVSPNFIGILLLQLIISIFFSIPVVFYFFSEHSLILKLLLISNFIILCMIWMSVVVLTGIKAYRLIIWGFAIGYYVMIVVHLLWGRPDIRFLLLEFLLAQIILLFFLLYAILDYYPTNECIKFDFLKKENFYFTLVFSNFFYAIGFWVDKYLFWFNSDTGFLIFPPLRLSPLYDLPLFIAYISTIPASSVFLLQIEANFALKYPSFMQTIFQHKTLDEINAIRDELVLAGRGAVLSLFKTQTTMIIIMLLLACFLFSVLQILPIYLNLLFILLIAVGLNVILWGLLNILYYLTQYLHALYVSILFAVSNCLFTLITLHAGPYYFGYGYGFSVLLSIAFALIFINKDFKDLEYYTFMMAD</sequence>
<dbReference type="Proteomes" id="UP000032414">
    <property type="component" value="Chromosome I"/>
</dbReference>